<evidence type="ECO:0000256" key="1">
    <source>
        <dbReference type="SAM" id="MobiDB-lite"/>
    </source>
</evidence>
<feature type="compositionally biased region" description="Acidic residues" evidence="1">
    <location>
        <begin position="59"/>
        <end position="69"/>
    </location>
</feature>
<protein>
    <submittedName>
        <fullName evidence="2">Uncharacterized protein</fullName>
    </submittedName>
</protein>
<feature type="region of interest" description="Disordered" evidence="1">
    <location>
        <begin position="36"/>
        <end position="77"/>
    </location>
</feature>
<name>A0A7S4T3P0_9DINO</name>
<accession>A0A7S4T3P0</accession>
<gene>
    <name evidence="2" type="ORF">AMON00008_LOCUS61881</name>
</gene>
<dbReference type="AlphaFoldDB" id="A0A7S4T3P0"/>
<proteinExistence type="predicted"/>
<sequence length="285" mass="30321">MAATSSTSYARSSKPYALSLGSLTTLDVLECMSGSASDLGTATADEDGSPRNVQSEGAEASDTDADMDPEGGLHGDTDASTRAILSQLGFEPCITGEPLLPREITAPADPKPRHYQDLFWRTFHAAQRSRGKFSEANVAKHNEAIGDGAAPIKCVEKSRPRTDGEWLLDFKRHARTIPVKRLTARVFGNDIGPGVASFVGVEAGDNLSEASAGSILPAHASRGLRVVGARRMVIRTSAGRRGFVIEDDASIYTWECSSPSRSGVPSVCSDDDPPQHELLGFSGRF</sequence>
<organism evidence="2">
    <name type="scientific">Alexandrium monilatum</name>
    <dbReference type="NCBI Taxonomy" id="311494"/>
    <lineage>
        <taxon>Eukaryota</taxon>
        <taxon>Sar</taxon>
        <taxon>Alveolata</taxon>
        <taxon>Dinophyceae</taxon>
        <taxon>Gonyaulacales</taxon>
        <taxon>Pyrocystaceae</taxon>
        <taxon>Alexandrium</taxon>
    </lineage>
</organism>
<dbReference type="EMBL" id="HBNR01086380">
    <property type="protein sequence ID" value="CAE4664304.1"/>
    <property type="molecule type" value="Transcribed_RNA"/>
</dbReference>
<reference evidence="2" key="1">
    <citation type="submission" date="2021-01" db="EMBL/GenBank/DDBJ databases">
        <authorList>
            <person name="Corre E."/>
            <person name="Pelletier E."/>
            <person name="Niang G."/>
            <person name="Scheremetjew M."/>
            <person name="Finn R."/>
            <person name="Kale V."/>
            <person name="Holt S."/>
            <person name="Cochrane G."/>
            <person name="Meng A."/>
            <person name="Brown T."/>
            <person name="Cohen L."/>
        </authorList>
    </citation>
    <scope>NUCLEOTIDE SEQUENCE</scope>
    <source>
        <strain evidence="2">CCMP3105</strain>
    </source>
</reference>
<evidence type="ECO:0000313" key="2">
    <source>
        <dbReference type="EMBL" id="CAE4664304.1"/>
    </source>
</evidence>